<dbReference type="EMBL" id="JWLW01000050">
    <property type="protein sequence ID" value="KHT46905.1"/>
    <property type="molecule type" value="Genomic_DNA"/>
</dbReference>
<dbReference type="AlphaFoldDB" id="A0A0B3XLR4"/>
<name>A0A0B3XLR4_9ALTE</name>
<accession>A0A0B3XLR4</accession>
<keyword evidence="2" id="KW-1185">Reference proteome</keyword>
<evidence type="ECO:0000313" key="1">
    <source>
        <dbReference type="EMBL" id="KHT46905.1"/>
    </source>
</evidence>
<reference evidence="1 2" key="1">
    <citation type="submission" date="2014-12" db="EMBL/GenBank/DDBJ databases">
        <title>Genome sequencing of Alteromonas marina AD001.</title>
        <authorList>
            <person name="Adrian T.G.S."/>
            <person name="Chan K.G."/>
        </authorList>
    </citation>
    <scope>NUCLEOTIDE SEQUENCE [LARGE SCALE GENOMIC DNA]</scope>
    <source>
        <strain evidence="1 2">AD001</strain>
    </source>
</reference>
<comment type="caution">
    <text evidence="1">The sequence shown here is derived from an EMBL/GenBank/DDBJ whole genome shotgun (WGS) entry which is preliminary data.</text>
</comment>
<feature type="non-terminal residue" evidence="1">
    <location>
        <position position="1"/>
    </location>
</feature>
<sequence>GDYRLQSPTNEEDTYTYSSGVLVMDDALDYVLVNGDFVIDTSLYSTSGALFSAGVLEVKGNFTQLSTYTSNSSHLNFKTSGTHKVVLSGSTAQDVYF</sequence>
<proteinExistence type="predicted"/>
<evidence type="ECO:0000313" key="2">
    <source>
        <dbReference type="Proteomes" id="UP000031197"/>
    </source>
</evidence>
<dbReference type="Proteomes" id="UP000031197">
    <property type="component" value="Unassembled WGS sequence"/>
</dbReference>
<gene>
    <name evidence="1" type="ORF">RJ41_14680</name>
</gene>
<feature type="non-terminal residue" evidence="1">
    <location>
        <position position="97"/>
    </location>
</feature>
<protein>
    <submittedName>
        <fullName evidence="1">Uncharacterized protein</fullName>
    </submittedName>
</protein>
<organism evidence="1 2">
    <name type="scientific">Alteromonas marina</name>
    <dbReference type="NCBI Taxonomy" id="203795"/>
    <lineage>
        <taxon>Bacteria</taxon>
        <taxon>Pseudomonadati</taxon>
        <taxon>Pseudomonadota</taxon>
        <taxon>Gammaproteobacteria</taxon>
        <taxon>Alteromonadales</taxon>
        <taxon>Alteromonadaceae</taxon>
        <taxon>Alteromonas/Salinimonas group</taxon>
        <taxon>Alteromonas</taxon>
    </lineage>
</organism>
<dbReference type="RefSeq" id="WP_039222376.1">
    <property type="nucleotide sequence ID" value="NZ_JWLW01000050.1"/>
</dbReference>